<dbReference type="EMBL" id="CP034463">
    <property type="protein sequence ID" value="AZP22933.1"/>
    <property type="molecule type" value="Genomic_DNA"/>
</dbReference>
<keyword evidence="1" id="KW-1133">Transmembrane helix</keyword>
<evidence type="ECO:0000313" key="3">
    <source>
        <dbReference type="EMBL" id="AZP22933.1"/>
    </source>
</evidence>
<evidence type="ECO:0000313" key="2">
    <source>
        <dbReference type="EMBL" id="AZP14771.1"/>
    </source>
</evidence>
<keyword evidence="1" id="KW-0812">Transmembrane</keyword>
<protein>
    <submittedName>
        <fullName evidence="3">Uncharacterized protein</fullName>
    </submittedName>
</protein>
<keyword evidence="4" id="KW-1185">Reference proteome</keyword>
<sequence>MLPAPRGHRLARIPEPQPIVVTTTPCIPASGRPCGCGAPHCCEGGAAGRTRGRPQRASRMPRRLLHEALWAAVAGAAYTCGATGTGTVLYWFIHR</sequence>
<reference evidence="3 4" key="1">
    <citation type="submission" date="2018-12" db="EMBL/GenBank/DDBJ databases">
        <authorList>
            <person name="Li K."/>
        </authorList>
    </citation>
    <scope>NUCLEOTIDE SEQUENCE [LARGE SCALE GENOMIC DNA]</scope>
    <source>
        <strain evidence="4">CR22</strain>
        <strain evidence="3">GGCR-6</strain>
    </source>
</reference>
<dbReference type="AlphaFoldDB" id="A0A3Q9C3Z9"/>
<proteinExistence type="predicted"/>
<dbReference type="KEGG" id="saqu:EJC51_00455"/>
<accession>A0A3Q9C3Z9</accession>
<dbReference type="EMBL" id="CP034463">
    <property type="protein sequence ID" value="AZP14771.1"/>
    <property type="molecule type" value="Genomic_DNA"/>
</dbReference>
<dbReference type="Proteomes" id="UP000280197">
    <property type="component" value="Chromosome"/>
</dbReference>
<dbReference type="RefSeq" id="WP_126269158.1">
    <property type="nucleotide sequence ID" value="NZ_CP034463.1"/>
</dbReference>
<evidence type="ECO:0000313" key="4">
    <source>
        <dbReference type="Proteomes" id="UP000280197"/>
    </source>
</evidence>
<keyword evidence="1" id="KW-0472">Membrane</keyword>
<evidence type="ECO:0000256" key="1">
    <source>
        <dbReference type="SAM" id="Phobius"/>
    </source>
</evidence>
<dbReference type="KEGG" id="saqu:EJC51_47090"/>
<name>A0A3Q9C3Z9_9ACTN</name>
<gene>
    <name evidence="2" type="ORF">EJC51_00455</name>
    <name evidence="3" type="ORF">EJC51_47090</name>
</gene>
<feature type="transmembrane region" description="Helical" evidence="1">
    <location>
        <begin position="68"/>
        <end position="93"/>
    </location>
</feature>
<organism evidence="3 4">
    <name type="scientific">Streptomyces aquilus</name>
    <dbReference type="NCBI Taxonomy" id="2548456"/>
    <lineage>
        <taxon>Bacteria</taxon>
        <taxon>Bacillati</taxon>
        <taxon>Actinomycetota</taxon>
        <taxon>Actinomycetes</taxon>
        <taxon>Kitasatosporales</taxon>
        <taxon>Streptomycetaceae</taxon>
        <taxon>Streptomyces</taxon>
    </lineage>
</organism>